<keyword evidence="4" id="KW-1185">Reference proteome</keyword>
<feature type="compositionally biased region" description="Acidic residues" evidence="2">
    <location>
        <begin position="96"/>
        <end position="107"/>
    </location>
</feature>
<reference evidence="3 4" key="1">
    <citation type="submission" date="2019-02" db="EMBL/GenBank/DDBJ databases">
        <title>Genome sequencing of the rare red list fungi Phlebia centrifuga.</title>
        <authorList>
            <person name="Buettner E."/>
            <person name="Kellner H."/>
        </authorList>
    </citation>
    <scope>NUCLEOTIDE SEQUENCE [LARGE SCALE GENOMIC DNA]</scope>
    <source>
        <strain evidence="3 4">DSM 108282</strain>
    </source>
</reference>
<evidence type="ECO:0000313" key="4">
    <source>
        <dbReference type="Proteomes" id="UP000309038"/>
    </source>
</evidence>
<organism evidence="3 4">
    <name type="scientific">Hermanssonia centrifuga</name>
    <dbReference type="NCBI Taxonomy" id="98765"/>
    <lineage>
        <taxon>Eukaryota</taxon>
        <taxon>Fungi</taxon>
        <taxon>Dikarya</taxon>
        <taxon>Basidiomycota</taxon>
        <taxon>Agaricomycotina</taxon>
        <taxon>Agaricomycetes</taxon>
        <taxon>Polyporales</taxon>
        <taxon>Meruliaceae</taxon>
        <taxon>Hermanssonia</taxon>
    </lineage>
</organism>
<dbReference type="AlphaFoldDB" id="A0A4S4KM11"/>
<evidence type="ECO:0000256" key="1">
    <source>
        <dbReference type="SAM" id="Coils"/>
    </source>
</evidence>
<feature type="region of interest" description="Disordered" evidence="2">
    <location>
        <begin position="89"/>
        <end position="112"/>
    </location>
</feature>
<name>A0A4S4KM11_9APHY</name>
<sequence>MTKRKRGGFSTSTRTNVTLVTADGSLQHTRPTLNVLRRDRLATEKQQQEKALERLNAIHQALTESAIQIGTDPENAVADFEAFIPHGHVGERVEESDVGEEDTDSDLEGYGGNELERSARQSIVRCLTGQPSRRRQKDYRTRLYKNERMWGAWEEDMPFLIKGYLQWRHGTPPAQGSEPMETGDSGHIFDVAVVSTFGMFISPQQ</sequence>
<dbReference type="EMBL" id="SGPJ01000152">
    <property type="protein sequence ID" value="THG97729.1"/>
    <property type="molecule type" value="Genomic_DNA"/>
</dbReference>
<gene>
    <name evidence="3" type="ORF">EW026_g4337</name>
</gene>
<evidence type="ECO:0000256" key="2">
    <source>
        <dbReference type="SAM" id="MobiDB-lite"/>
    </source>
</evidence>
<protein>
    <submittedName>
        <fullName evidence="3">Uncharacterized protein</fullName>
    </submittedName>
</protein>
<keyword evidence="1" id="KW-0175">Coiled coil</keyword>
<evidence type="ECO:0000313" key="3">
    <source>
        <dbReference type="EMBL" id="THG97729.1"/>
    </source>
</evidence>
<dbReference type="Proteomes" id="UP000309038">
    <property type="component" value="Unassembled WGS sequence"/>
</dbReference>
<feature type="coiled-coil region" evidence="1">
    <location>
        <begin position="38"/>
        <end position="65"/>
    </location>
</feature>
<proteinExistence type="predicted"/>
<comment type="caution">
    <text evidence="3">The sequence shown here is derived from an EMBL/GenBank/DDBJ whole genome shotgun (WGS) entry which is preliminary data.</text>
</comment>
<accession>A0A4S4KM11</accession>